<feature type="transmembrane region" description="Helical" evidence="6">
    <location>
        <begin position="189"/>
        <end position="208"/>
    </location>
</feature>
<keyword evidence="3 6" id="KW-0812">Transmembrane</keyword>
<feature type="transmembrane region" description="Helical" evidence="6">
    <location>
        <begin position="347"/>
        <end position="367"/>
    </location>
</feature>
<feature type="transmembrane region" description="Helical" evidence="6">
    <location>
        <begin position="288"/>
        <end position="307"/>
    </location>
</feature>
<feature type="transmembrane region" description="Helical" evidence="6">
    <location>
        <begin position="257"/>
        <end position="276"/>
    </location>
</feature>
<keyword evidence="9" id="KW-1185">Reference proteome</keyword>
<dbReference type="Pfam" id="PF05425">
    <property type="entry name" value="CopD"/>
    <property type="match status" value="1"/>
</dbReference>
<feature type="transmembrane region" description="Helical" evidence="6">
    <location>
        <begin position="579"/>
        <end position="601"/>
    </location>
</feature>
<sequence>MLAGTIAAVVVAAVLVAAAGSEVYAVLGYRAPGAVTVFGVSAARMVADLAAAVCVGSLVFAAFFTSPRESGGVCADGYAAVRAAEAAGWAWAASAAAMVPLEMSDSSGQPVTDVLAPDSFSGLLHALVEPKAWLTTSAVALAVAVSCRFVLSWRPTMLLAGLAVAGVLPPAVIGHSASNAGHDIATNAMLIHVVAAALWLGVLVAVVAHLRRNGARTALVLGRYRRLAFWCWTALAVSGVVDALVLVPLPQLLTTRYGAMVLAKAGCLIVLGAVGVALRRRARGLRGLLGPELALMLLTLGVSMGMAHTPPPNLLARGVGPTAVVIGYDLPVPPSVLGVITTWRFDLVLGTAAVVMAALYAAGVRRLRRRGDAWPVGRTVAWLAGCATVLVATSSGLGVYSSGMFSMHMLVHMVLNMLAPVLLVLGGPITLALRAIPPSGRGNPAGPREWVLAVTHSPPARALANPAVATVLFVGSFYALYFTPLFEWAMAQHWAHELMNAHFLLVGYLYYWPVIGVDPAPRPLPHLARLGVVFAVMPFHAFFGVIVMSTSTVIAENFYRTLDLPWAPDLLADQTLGGAIAWAGGELPLVLVLIALLTQWYRHDMRQGRRENRSGDEELAAYNAMLAQLAESRRR</sequence>
<feature type="transmembrane region" description="Helical" evidence="6">
    <location>
        <begin position="229"/>
        <end position="251"/>
    </location>
</feature>
<evidence type="ECO:0000256" key="1">
    <source>
        <dbReference type="ARBA" id="ARBA00004651"/>
    </source>
</evidence>
<protein>
    <submittedName>
        <fullName evidence="8">Cytochrome c oxidase assembly protein</fullName>
    </submittedName>
</protein>
<name>A0ABP3PML3_SACER</name>
<dbReference type="InterPro" id="IPR008457">
    <property type="entry name" value="Cu-R_CopD_dom"/>
</dbReference>
<feature type="transmembrane region" description="Helical" evidence="6">
    <location>
        <begin position="501"/>
        <end position="520"/>
    </location>
</feature>
<evidence type="ECO:0000256" key="6">
    <source>
        <dbReference type="SAM" id="Phobius"/>
    </source>
</evidence>
<comment type="subcellular location">
    <subcellularLocation>
        <location evidence="1">Cell membrane</location>
        <topology evidence="1">Multi-pass membrane protein</topology>
    </subcellularLocation>
</comment>
<feature type="transmembrane region" description="Helical" evidence="6">
    <location>
        <begin position="379"/>
        <end position="401"/>
    </location>
</feature>
<evidence type="ECO:0000256" key="2">
    <source>
        <dbReference type="ARBA" id="ARBA00022475"/>
    </source>
</evidence>
<evidence type="ECO:0000313" key="9">
    <source>
        <dbReference type="Proteomes" id="UP001500729"/>
    </source>
</evidence>
<feature type="transmembrane region" description="Helical" evidence="6">
    <location>
        <begin position="413"/>
        <end position="433"/>
    </location>
</feature>
<reference evidence="9" key="1">
    <citation type="journal article" date="2019" name="Int. J. Syst. Evol. Microbiol.">
        <title>The Global Catalogue of Microorganisms (GCM) 10K type strain sequencing project: providing services to taxonomists for standard genome sequencing and annotation.</title>
        <authorList>
            <consortium name="The Broad Institute Genomics Platform"/>
            <consortium name="The Broad Institute Genome Sequencing Center for Infectious Disease"/>
            <person name="Wu L."/>
            <person name="Ma J."/>
        </authorList>
    </citation>
    <scope>NUCLEOTIDE SEQUENCE [LARGE SCALE GENOMIC DNA]</scope>
    <source>
        <strain evidence="9">JCM 10303</strain>
    </source>
</reference>
<dbReference type="InterPro" id="IPR032694">
    <property type="entry name" value="CopC/D"/>
</dbReference>
<feature type="transmembrane region" description="Helical" evidence="6">
    <location>
        <begin position="42"/>
        <end position="65"/>
    </location>
</feature>
<accession>A0ABP3PML3</accession>
<organism evidence="8 9">
    <name type="scientific">Saccharopolyspora erythraea</name>
    <name type="common">Streptomyces erythraeus</name>
    <dbReference type="NCBI Taxonomy" id="1836"/>
    <lineage>
        <taxon>Bacteria</taxon>
        <taxon>Bacillati</taxon>
        <taxon>Actinomycetota</taxon>
        <taxon>Actinomycetes</taxon>
        <taxon>Pseudonocardiales</taxon>
        <taxon>Pseudonocardiaceae</taxon>
        <taxon>Saccharopolyspora</taxon>
    </lineage>
</organism>
<gene>
    <name evidence="8" type="ORF">GCM10009533_72110</name>
</gene>
<evidence type="ECO:0000256" key="4">
    <source>
        <dbReference type="ARBA" id="ARBA00022989"/>
    </source>
</evidence>
<evidence type="ECO:0000313" key="8">
    <source>
        <dbReference type="EMBL" id="GAA0566421.1"/>
    </source>
</evidence>
<keyword evidence="2" id="KW-1003">Cell membrane</keyword>
<feature type="domain" description="Copper resistance protein D" evidence="7">
    <location>
        <begin position="220"/>
        <end position="283"/>
    </location>
</feature>
<evidence type="ECO:0000256" key="5">
    <source>
        <dbReference type="ARBA" id="ARBA00023136"/>
    </source>
</evidence>
<dbReference type="InterPro" id="IPR019108">
    <property type="entry name" value="Caa3_assmbl_CtaG-rel"/>
</dbReference>
<proteinExistence type="predicted"/>
<keyword evidence="5 6" id="KW-0472">Membrane</keyword>
<comment type="caution">
    <text evidence="8">The sequence shown here is derived from an EMBL/GenBank/DDBJ whole genome shotgun (WGS) entry which is preliminary data.</text>
</comment>
<feature type="transmembrane region" description="Helical" evidence="6">
    <location>
        <begin position="532"/>
        <end position="559"/>
    </location>
</feature>
<dbReference type="EMBL" id="BAAAGS010000131">
    <property type="protein sequence ID" value="GAA0566421.1"/>
    <property type="molecule type" value="Genomic_DNA"/>
</dbReference>
<keyword evidence="4 6" id="KW-1133">Transmembrane helix</keyword>
<dbReference type="PANTHER" id="PTHR34820:SF4">
    <property type="entry name" value="INNER MEMBRANE PROTEIN YEBZ"/>
    <property type="match status" value="1"/>
</dbReference>
<evidence type="ECO:0000259" key="7">
    <source>
        <dbReference type="Pfam" id="PF05425"/>
    </source>
</evidence>
<feature type="transmembrane region" description="Helical" evidence="6">
    <location>
        <begin position="158"/>
        <end position="177"/>
    </location>
</feature>
<dbReference type="Pfam" id="PF09678">
    <property type="entry name" value="Caa3_CtaG"/>
    <property type="match status" value="1"/>
</dbReference>
<dbReference type="Proteomes" id="UP001500729">
    <property type="component" value="Unassembled WGS sequence"/>
</dbReference>
<dbReference type="RefSeq" id="WP_011875100.1">
    <property type="nucleotide sequence ID" value="NZ_BAAAGS010000131.1"/>
</dbReference>
<dbReference type="PANTHER" id="PTHR34820">
    <property type="entry name" value="INNER MEMBRANE PROTEIN YEBZ"/>
    <property type="match status" value="1"/>
</dbReference>
<evidence type="ECO:0000256" key="3">
    <source>
        <dbReference type="ARBA" id="ARBA00022692"/>
    </source>
</evidence>
<feature type="transmembrane region" description="Helical" evidence="6">
    <location>
        <begin position="462"/>
        <end position="481"/>
    </location>
</feature>